<organism evidence="2 3">
    <name type="scientific">Caenorhabditis japonica</name>
    <dbReference type="NCBI Taxonomy" id="281687"/>
    <lineage>
        <taxon>Eukaryota</taxon>
        <taxon>Metazoa</taxon>
        <taxon>Ecdysozoa</taxon>
        <taxon>Nematoda</taxon>
        <taxon>Chromadorea</taxon>
        <taxon>Rhabditida</taxon>
        <taxon>Rhabditina</taxon>
        <taxon>Rhabditomorpha</taxon>
        <taxon>Rhabditoidea</taxon>
        <taxon>Rhabditidae</taxon>
        <taxon>Peloderinae</taxon>
        <taxon>Caenorhabditis</taxon>
    </lineage>
</organism>
<dbReference type="PANTHER" id="PTHR37444">
    <property type="entry name" value="PROTEIN CBG24900-RELATED"/>
    <property type="match status" value="1"/>
</dbReference>
<sequence length="450" mass="50505">MDNQKPVPTCSNAPLLSVFQTAPKSARRTNHAAKTNRLAVTSTLTAPMTIEDKKEPDTKGRSSENRSSGSKELSEQDEKTKVQKIDKDLAQKFFHELQKSRRMAQRMSARISSPERAVKPDPLEVMPESNKLNSSVRAMKKKLEKMKEQKEEPVKDPMAGLFKENGEPVWMVPERSSNVETEDGVLISNIELAKAMAEDDVKLEEKPWADVVNEYIQEEMPCGATLDRKSQRQLDPFAELKELTKNDEFLSDETVRYMTAKTLYETSMEAVNRFDRKRKGLDDEVPRQRPNRASSESTSRKSAESVSQTVDSLKTCYGGITKFDLLRNVFISYDVSKCMLYASMFLCCPPPATSTTSHLASNRGSMAQSVTLLPVKQEVGGSGFAVVKIFLHASTGHFSNDKCRNVDAYSVRKEFLLTNNFQRRNPKKVTNKKKMASSVETATVGSKETS</sequence>
<evidence type="ECO:0000256" key="1">
    <source>
        <dbReference type="SAM" id="MobiDB-lite"/>
    </source>
</evidence>
<reference evidence="2" key="2">
    <citation type="submission" date="2022-06" db="UniProtKB">
        <authorList>
            <consortium name="EnsemblMetazoa"/>
        </authorList>
    </citation>
    <scope>IDENTIFICATION</scope>
    <source>
        <strain evidence="2">DF5081</strain>
    </source>
</reference>
<feature type="compositionally biased region" description="Basic and acidic residues" evidence="1">
    <location>
        <begin position="72"/>
        <end position="86"/>
    </location>
</feature>
<reference evidence="3" key="1">
    <citation type="submission" date="2010-08" db="EMBL/GenBank/DDBJ databases">
        <authorList>
            <consortium name="Caenorhabditis japonica Sequencing Consortium"/>
            <person name="Wilson R.K."/>
        </authorList>
    </citation>
    <scope>NUCLEOTIDE SEQUENCE [LARGE SCALE GENOMIC DNA]</scope>
    <source>
        <strain evidence="3">DF5081</strain>
    </source>
</reference>
<dbReference type="AlphaFoldDB" id="A0A8R1I9A7"/>
<feature type="region of interest" description="Disordered" evidence="1">
    <location>
        <begin position="22"/>
        <end position="86"/>
    </location>
</feature>
<feature type="region of interest" description="Disordered" evidence="1">
    <location>
        <begin position="428"/>
        <end position="450"/>
    </location>
</feature>
<accession>A0A8R1I9A7</accession>
<keyword evidence="3" id="KW-1185">Reference proteome</keyword>
<proteinExistence type="predicted"/>
<dbReference type="Proteomes" id="UP000005237">
    <property type="component" value="Unassembled WGS sequence"/>
</dbReference>
<dbReference type="PANTHER" id="PTHR37444:SF1">
    <property type="entry name" value="HUN DOMAIN-CONTAINING PROTEIN-RELATED"/>
    <property type="match status" value="1"/>
</dbReference>
<protein>
    <submittedName>
        <fullName evidence="2">Uncharacterized protein</fullName>
    </submittedName>
</protein>
<feature type="region of interest" description="Disordered" evidence="1">
    <location>
        <begin position="107"/>
        <end position="128"/>
    </location>
</feature>
<dbReference type="EnsemblMetazoa" id="CJA18939a.1">
    <property type="protein sequence ID" value="CJA18939a.1"/>
    <property type="gene ID" value="WBGene00138142"/>
</dbReference>
<feature type="compositionally biased region" description="Polar residues" evidence="1">
    <location>
        <begin position="438"/>
        <end position="450"/>
    </location>
</feature>
<name>A0A8R1I9A7_CAEJA</name>
<evidence type="ECO:0000313" key="2">
    <source>
        <dbReference type="EnsemblMetazoa" id="CJA18939a.1"/>
    </source>
</evidence>
<feature type="compositionally biased region" description="Basic and acidic residues" evidence="1">
    <location>
        <begin position="50"/>
        <end position="64"/>
    </location>
</feature>
<feature type="region of interest" description="Disordered" evidence="1">
    <location>
        <begin position="275"/>
        <end position="304"/>
    </location>
</feature>
<evidence type="ECO:0000313" key="3">
    <source>
        <dbReference type="Proteomes" id="UP000005237"/>
    </source>
</evidence>